<evidence type="ECO:0000313" key="1">
    <source>
        <dbReference type="EMBL" id="EJZ64726.1"/>
    </source>
</evidence>
<evidence type="ECO:0000313" key="2">
    <source>
        <dbReference type="Proteomes" id="UP000006044"/>
    </source>
</evidence>
<dbReference type="RefSeq" id="WP_008861694.1">
    <property type="nucleotide sequence ID" value="NZ_CAXSNY010000001.1"/>
</dbReference>
<name>K0X2G5_9BACT</name>
<reference evidence="1 2" key="1">
    <citation type="submission" date="2012-08" db="EMBL/GenBank/DDBJ databases">
        <title>The Genome Sequence of Barnesiella intestinihominis YIT 11860.</title>
        <authorList>
            <consortium name="The Broad Institute Genome Sequencing Platform"/>
            <person name="Earl A."/>
            <person name="Ward D."/>
            <person name="Feldgarden M."/>
            <person name="Gevers D."/>
            <person name="Morotomi M."/>
            <person name="Walker B."/>
            <person name="Young S.K."/>
            <person name="Zeng Q."/>
            <person name="Gargeya S."/>
            <person name="Fitzgerald M."/>
            <person name="Haas B."/>
            <person name="Abouelleil A."/>
            <person name="Alvarado L."/>
            <person name="Arachchi H.M."/>
            <person name="Berlin A.M."/>
            <person name="Chapman S.B."/>
            <person name="Goldberg J."/>
            <person name="Griggs A."/>
            <person name="Gujja S."/>
            <person name="Hansen M."/>
            <person name="Howarth C."/>
            <person name="Imamovic A."/>
            <person name="Larimer J."/>
            <person name="McCowen C."/>
            <person name="Montmayeur A."/>
            <person name="Murphy C."/>
            <person name="Neiman D."/>
            <person name="Pearson M."/>
            <person name="Priest M."/>
            <person name="Roberts A."/>
            <person name="Saif S."/>
            <person name="Shea T."/>
            <person name="Sisk P."/>
            <person name="Sykes S."/>
            <person name="Wortman J."/>
            <person name="Nusbaum C."/>
            <person name="Birren B."/>
        </authorList>
    </citation>
    <scope>NUCLEOTIDE SEQUENCE [LARGE SCALE GENOMIC DNA]</scope>
    <source>
        <strain evidence="1 2">YIT 11860</strain>
    </source>
</reference>
<dbReference type="OrthoDB" id="9879276at2"/>
<proteinExistence type="predicted"/>
<gene>
    <name evidence="1" type="ORF">HMPREF9448_01208</name>
</gene>
<protein>
    <submittedName>
        <fullName evidence="1">Uncharacterized protein</fullName>
    </submittedName>
</protein>
<dbReference type="Proteomes" id="UP000006044">
    <property type="component" value="Unassembled WGS sequence"/>
</dbReference>
<dbReference type="EMBL" id="ADLE01000008">
    <property type="protein sequence ID" value="EJZ64726.1"/>
    <property type="molecule type" value="Genomic_DNA"/>
</dbReference>
<comment type="caution">
    <text evidence="1">The sequence shown here is derived from an EMBL/GenBank/DDBJ whole genome shotgun (WGS) entry which is preliminary data.</text>
</comment>
<dbReference type="AlphaFoldDB" id="K0X2G5"/>
<dbReference type="HOGENOM" id="CLU_1197885_0_0_10"/>
<accession>K0X2G5</accession>
<organism evidence="1 2">
    <name type="scientific">Barnesiella intestinihominis YIT 11860</name>
    <dbReference type="NCBI Taxonomy" id="742726"/>
    <lineage>
        <taxon>Bacteria</taxon>
        <taxon>Pseudomonadati</taxon>
        <taxon>Bacteroidota</taxon>
        <taxon>Bacteroidia</taxon>
        <taxon>Bacteroidales</taxon>
        <taxon>Barnesiellaceae</taxon>
        <taxon>Barnesiella</taxon>
    </lineage>
</organism>
<keyword evidence="2" id="KW-1185">Reference proteome</keyword>
<dbReference type="GeneID" id="77848499"/>
<dbReference type="STRING" id="742726.HMPREF9448_01208"/>
<sequence length="231" mass="26087">MAQIDEIKAKIKALRAETEANSITPDSLGLILDDMASLIGSQNSGPIGVASPYIDITLKIEQGNLVLYPVEYLPTGADASTFEIRLMRHVSTRDRNFDKKGYRKVAGWRIPQNVNNPESRFQFYRWPYTPGAATIISNTPDEIGGQVVEDKFPRVIVHYGRYKQEFIFTETPHGKSREQIVVRQFGLAVFDGRTRISNIARFSLRVVGNEIPNGVDFSFTFEKGEMLKEKI</sequence>